<evidence type="ECO:0000313" key="3">
    <source>
        <dbReference type="Proteomes" id="UP000244912"/>
    </source>
</evidence>
<accession>A0A2R8BWD4</accession>
<dbReference type="Gene3D" id="3.40.630.30">
    <property type="match status" value="1"/>
</dbReference>
<dbReference type="GO" id="GO:0016747">
    <property type="term" value="F:acyltransferase activity, transferring groups other than amino-acyl groups"/>
    <property type="evidence" value="ECO:0007669"/>
    <property type="project" value="InterPro"/>
</dbReference>
<dbReference type="InterPro" id="IPR016181">
    <property type="entry name" value="Acyl_CoA_acyltransferase"/>
</dbReference>
<dbReference type="SUPFAM" id="SSF55729">
    <property type="entry name" value="Acyl-CoA N-acyltransferases (Nat)"/>
    <property type="match status" value="1"/>
</dbReference>
<dbReference type="InterPro" id="IPR000182">
    <property type="entry name" value="GNAT_dom"/>
</dbReference>
<protein>
    <recommendedName>
        <fullName evidence="1">N-acetyltransferase domain-containing protein</fullName>
    </recommendedName>
</protein>
<proteinExistence type="predicted"/>
<dbReference type="Pfam" id="PF13302">
    <property type="entry name" value="Acetyltransf_3"/>
    <property type="match status" value="1"/>
</dbReference>
<evidence type="ECO:0000313" key="2">
    <source>
        <dbReference type="EMBL" id="SPJ24460.1"/>
    </source>
</evidence>
<sequence>MNDTTVIPRIETGDLVLRAPQATDLDAHAAFRASDRSRAVGGPWQDRASAWLHLCSAAGQWVLRGYGRWIVADRTTDAPLGLVGLHHPDDWPEPEIGWTVYAHAEGRGIAFAAAQAARAYAYDRLGWRTVISAVAPDNARSMALANRMGCTPDGSFPFEDEVLTIMRHPAPEAA</sequence>
<evidence type="ECO:0000259" key="1">
    <source>
        <dbReference type="PROSITE" id="PS51186"/>
    </source>
</evidence>
<dbReference type="OrthoDB" id="6293260at2"/>
<keyword evidence="3" id="KW-1185">Reference proteome</keyword>
<dbReference type="PANTHER" id="PTHR43792">
    <property type="entry name" value="GNAT FAMILY, PUTATIVE (AFU_ORTHOLOGUE AFUA_3G00765)-RELATED-RELATED"/>
    <property type="match status" value="1"/>
</dbReference>
<organism evidence="2 3">
    <name type="scientific">Palleronia abyssalis</name>
    <dbReference type="NCBI Taxonomy" id="1501240"/>
    <lineage>
        <taxon>Bacteria</taxon>
        <taxon>Pseudomonadati</taxon>
        <taxon>Pseudomonadota</taxon>
        <taxon>Alphaproteobacteria</taxon>
        <taxon>Rhodobacterales</taxon>
        <taxon>Roseobacteraceae</taxon>
        <taxon>Palleronia</taxon>
    </lineage>
</organism>
<dbReference type="Proteomes" id="UP000244912">
    <property type="component" value="Unassembled WGS sequence"/>
</dbReference>
<reference evidence="2 3" key="1">
    <citation type="submission" date="2018-03" db="EMBL/GenBank/DDBJ databases">
        <authorList>
            <person name="Keele B.F."/>
        </authorList>
    </citation>
    <scope>NUCLEOTIDE SEQUENCE [LARGE SCALE GENOMIC DNA]</scope>
    <source>
        <strain evidence="2 3">CECT 8504</strain>
    </source>
</reference>
<gene>
    <name evidence="2" type="ORF">PAA8504_02291</name>
</gene>
<dbReference type="PANTHER" id="PTHR43792:SF1">
    <property type="entry name" value="N-ACETYLTRANSFERASE DOMAIN-CONTAINING PROTEIN"/>
    <property type="match status" value="1"/>
</dbReference>
<dbReference type="AlphaFoldDB" id="A0A2R8BWD4"/>
<dbReference type="InterPro" id="IPR051531">
    <property type="entry name" value="N-acetyltransferase"/>
</dbReference>
<feature type="domain" description="N-acetyltransferase" evidence="1">
    <location>
        <begin position="15"/>
        <end position="171"/>
    </location>
</feature>
<dbReference type="PROSITE" id="PS51186">
    <property type="entry name" value="GNAT"/>
    <property type="match status" value="1"/>
</dbReference>
<dbReference type="RefSeq" id="WP_108894286.1">
    <property type="nucleotide sequence ID" value="NZ_ONZF01000004.1"/>
</dbReference>
<dbReference type="EMBL" id="ONZF01000004">
    <property type="protein sequence ID" value="SPJ24460.1"/>
    <property type="molecule type" value="Genomic_DNA"/>
</dbReference>
<name>A0A2R8BWD4_9RHOB</name>